<feature type="domain" description="RNA polymerase Rpb2" evidence="15">
    <location>
        <begin position="615"/>
        <end position="675"/>
    </location>
</feature>
<evidence type="ECO:0000256" key="2">
    <source>
        <dbReference type="ARBA" id="ARBA00012418"/>
    </source>
</evidence>
<dbReference type="Pfam" id="PF04560">
    <property type="entry name" value="RNA_pol_Rpb2_7"/>
    <property type="match status" value="1"/>
</dbReference>
<dbReference type="InterPro" id="IPR007121">
    <property type="entry name" value="RNA_pol_bsu_CS"/>
</dbReference>
<dbReference type="SUPFAM" id="SSF64484">
    <property type="entry name" value="beta and beta-prime subunits of DNA dependent RNA-polymerase"/>
    <property type="match status" value="1"/>
</dbReference>
<name>A0A6C0K8B5_9ZZZZ</name>
<dbReference type="PANTHER" id="PTHR20856">
    <property type="entry name" value="DNA-DIRECTED RNA POLYMERASE I SUBUNIT 2"/>
    <property type="match status" value="1"/>
</dbReference>
<dbReference type="InterPro" id="IPR007646">
    <property type="entry name" value="RNA_pol_Rpb2_4"/>
</dbReference>
<keyword evidence="6" id="KW-0479">Metal-binding</keyword>
<dbReference type="Pfam" id="PF04561">
    <property type="entry name" value="RNA_pol_Rpb2_2"/>
    <property type="match status" value="1"/>
</dbReference>
<dbReference type="Pfam" id="PF04566">
    <property type="entry name" value="RNA_pol_Rpb2_4"/>
    <property type="match status" value="1"/>
</dbReference>
<dbReference type="Gene3D" id="2.40.270.10">
    <property type="entry name" value="DNA-directed RNA polymerase, subunit 2, domain 6"/>
    <property type="match status" value="1"/>
</dbReference>
<dbReference type="Gene3D" id="3.90.1110.10">
    <property type="entry name" value="RNA polymerase Rpb2, domain 2"/>
    <property type="match status" value="1"/>
</dbReference>
<keyword evidence="5" id="KW-0548">Nucleotidyltransferase</keyword>
<feature type="region of interest" description="Disordered" evidence="9">
    <location>
        <begin position="871"/>
        <end position="897"/>
    </location>
</feature>
<proteinExistence type="inferred from homology"/>
<dbReference type="GO" id="GO:0003899">
    <property type="term" value="F:DNA-directed RNA polymerase activity"/>
    <property type="evidence" value="ECO:0007669"/>
    <property type="project" value="UniProtKB-EC"/>
</dbReference>
<dbReference type="GO" id="GO:0046872">
    <property type="term" value="F:metal ion binding"/>
    <property type="evidence" value="ECO:0007669"/>
    <property type="project" value="UniProtKB-KW"/>
</dbReference>
<sequence>MEFESSIQKLTVPDHNKILDIYFQQMDRKQIISHQIESFNHFILHDVPEILQATNPIIIRGSPEIPLSGPRSALASATGLSTSAANALMGQTQEDAAAAAAAITQNRASVHYEYEVQVEFQRPQLRKPTIFENNGAVLPMLPNDARLRNLTYASPLTVDVAVTTTRIDNSDNGRRATHTRVFPNVHLGKIPVMVGSTLCLLKDQKHVYPMDLGECPEDVGGYFIVGGGERAIISQERMSENRPVVFRNNRNPTKEWEVIEVKSIGPMNEQVPKSISVRMMYHPKNQQIIYLRATIPRMKTEIPLFILFRALGVLEDETIVRLILGDDWDPTFENVIVESINEASTVLTQEDALAWMKRHLNIWTGKPTRNVTVEDLLRDELYPHIGGTEDAYEKACFLAHMTRRLLWVAYKRISGDDRDSYPNKRVDSPGFLLANLFRTFFQVKMLKDMKASIAKEIHSGSWRATGSFQEILNMSNLYKVIKSTIVEVGLKSALSTGNFGSAKVGGPPKIGVSQVLGRLNFISSISHLRRISTPIEKTAGKLIAPRKLHNTQWGYICPNETPEGHSVGVVKNLSSSVSITQFSNPAIVKEFIDAMKEFQPIRRLPISELFTGARIFLNGKWIGMFAPKDAIGCIERLRKAKREGVLHRQLGIVWKPTVKELWLTTEAGRLVRPLYYAPALATIAKLPEVEQQRQLHEIEACKSWEELLLWTTPKGERLFEYIDAGETEQAMIAMYAKEVGEKPDAGYTHAEIHPCVILGSIASTIPFPDHNQSPRNAYQCAMGKQAMGLFAQNYKERFDALAHLLMYPNIPLVSPRMSKYYGAYSMPSGRNIVVAIMTYTGYNQEDSIMINRGSLDRGLFQSVFFRTYKDEEKKNQSSGEEERFGRPDPELTKQLRNGNYGKLGEDGFIPENTFVNSDDILVGKIVPLRVPTGMVLPAGAKRFRDVSRTPRNNESGFVDKIFKNRNGEGYSFVKIRMRELRTPEIGDKFSSRHGQKGTVGMILEPEDMPQTASGIIPDIIINPHCIPSRMTIAQLMETLLGKIGCHTGCLGDGTPFNTKMTLDGLSKILRDDLNLEPYGNEVLYNGHTGRQMETKIFMGPCYYQRLRHCSADKLHSRACGPLVMLTRQPAEGRAREGGLRFGEMERDCVCAHGVSEFTKERFMECSDGFNCYSCRKCGLISIANPDANIWLCKTCDNTTEFAPIQIPYAYKLLMQELETMNIASRIYTQGAIKEEPETDEMLVKTTLKVV</sequence>
<accession>A0A6C0K8B5</accession>
<evidence type="ECO:0000256" key="1">
    <source>
        <dbReference type="ARBA" id="ARBA00006835"/>
    </source>
</evidence>
<dbReference type="InterPro" id="IPR037034">
    <property type="entry name" value="RNA_pol_Rpb2_2_sf"/>
</dbReference>
<dbReference type="InterPro" id="IPR007645">
    <property type="entry name" value="RNA_pol_Rpb2_3"/>
</dbReference>
<feature type="domain" description="RNA polymerase Rpb2" evidence="11">
    <location>
        <begin position="1137"/>
        <end position="1228"/>
    </location>
</feature>
<dbReference type="InterPro" id="IPR014724">
    <property type="entry name" value="RNA_pol_RPB2_OB-fold"/>
</dbReference>
<evidence type="ECO:0000256" key="4">
    <source>
        <dbReference type="ARBA" id="ARBA00022679"/>
    </source>
</evidence>
<dbReference type="GO" id="GO:0032549">
    <property type="term" value="F:ribonucleoside binding"/>
    <property type="evidence" value="ECO:0007669"/>
    <property type="project" value="InterPro"/>
</dbReference>
<dbReference type="GO" id="GO:0003677">
    <property type="term" value="F:DNA binding"/>
    <property type="evidence" value="ECO:0007669"/>
    <property type="project" value="InterPro"/>
</dbReference>
<dbReference type="EMBL" id="MN740828">
    <property type="protein sequence ID" value="QHU13959.1"/>
    <property type="molecule type" value="Genomic_DNA"/>
</dbReference>
<dbReference type="Pfam" id="PF04563">
    <property type="entry name" value="RNA_pol_Rpb2_1"/>
    <property type="match status" value="1"/>
</dbReference>
<dbReference type="InterPro" id="IPR037033">
    <property type="entry name" value="DNA-dir_RNAP_su2_hyb_sf"/>
</dbReference>
<reference evidence="16" key="1">
    <citation type="journal article" date="2020" name="Nature">
        <title>Giant virus diversity and host interactions through global metagenomics.</title>
        <authorList>
            <person name="Schulz F."/>
            <person name="Roux S."/>
            <person name="Paez-Espino D."/>
            <person name="Jungbluth S."/>
            <person name="Walsh D.A."/>
            <person name="Denef V.J."/>
            <person name="McMahon K.D."/>
            <person name="Konstantinidis K.T."/>
            <person name="Eloe-Fadrosh E.A."/>
            <person name="Kyrpides N.C."/>
            <person name="Woyke T."/>
        </authorList>
    </citation>
    <scope>NUCLEOTIDE SEQUENCE</scope>
    <source>
        <strain evidence="16">GVMAG-S-1101182-85</strain>
    </source>
</reference>
<keyword evidence="8" id="KW-0804">Transcription</keyword>
<evidence type="ECO:0000256" key="6">
    <source>
        <dbReference type="ARBA" id="ARBA00022723"/>
    </source>
</evidence>
<keyword evidence="7" id="KW-0862">Zinc</keyword>
<protein>
    <recommendedName>
        <fullName evidence="2">DNA-directed RNA polymerase</fullName>
        <ecNumber evidence="2">2.7.7.6</ecNumber>
    </recommendedName>
</protein>
<evidence type="ECO:0000259" key="14">
    <source>
        <dbReference type="Pfam" id="PF04565"/>
    </source>
</evidence>
<dbReference type="InterPro" id="IPR007642">
    <property type="entry name" value="RNA_pol_Rpb2_2"/>
</dbReference>
<evidence type="ECO:0000256" key="8">
    <source>
        <dbReference type="ARBA" id="ARBA00023163"/>
    </source>
</evidence>
<dbReference type="Pfam" id="PF00562">
    <property type="entry name" value="RNA_pol_Rpb2_6"/>
    <property type="match status" value="1"/>
</dbReference>
<dbReference type="Gene3D" id="3.90.1070.20">
    <property type="match status" value="1"/>
</dbReference>
<keyword evidence="3" id="KW-0240">DNA-directed RNA polymerase</keyword>
<evidence type="ECO:0000256" key="3">
    <source>
        <dbReference type="ARBA" id="ARBA00022478"/>
    </source>
</evidence>
<organism evidence="16">
    <name type="scientific">viral metagenome</name>
    <dbReference type="NCBI Taxonomy" id="1070528"/>
    <lineage>
        <taxon>unclassified sequences</taxon>
        <taxon>metagenomes</taxon>
        <taxon>organismal metagenomes</taxon>
    </lineage>
</organism>
<evidence type="ECO:0000256" key="5">
    <source>
        <dbReference type="ARBA" id="ARBA00022695"/>
    </source>
</evidence>
<dbReference type="CDD" id="cd00653">
    <property type="entry name" value="RNA_pol_B_RPB2"/>
    <property type="match status" value="1"/>
</dbReference>
<feature type="domain" description="RNA polymerase Rpb2" evidence="12">
    <location>
        <begin position="277"/>
        <end position="427"/>
    </location>
</feature>
<evidence type="ECO:0000259" key="15">
    <source>
        <dbReference type="Pfam" id="PF04566"/>
    </source>
</evidence>
<dbReference type="InterPro" id="IPR015712">
    <property type="entry name" value="DNA-dir_RNA_pol_su2"/>
</dbReference>
<evidence type="ECO:0000256" key="9">
    <source>
        <dbReference type="SAM" id="MobiDB-lite"/>
    </source>
</evidence>
<feature type="compositionally biased region" description="Basic and acidic residues" evidence="9">
    <location>
        <begin position="871"/>
        <end position="893"/>
    </location>
</feature>
<dbReference type="GO" id="GO:0000428">
    <property type="term" value="C:DNA-directed RNA polymerase complex"/>
    <property type="evidence" value="ECO:0007669"/>
    <property type="project" value="UniProtKB-KW"/>
</dbReference>
<dbReference type="InterPro" id="IPR007644">
    <property type="entry name" value="RNA_pol_bsu_protrusion"/>
</dbReference>
<evidence type="ECO:0000313" key="16">
    <source>
        <dbReference type="EMBL" id="QHU13959.1"/>
    </source>
</evidence>
<feature type="domain" description="RNA polymerase beta subunit protrusion" evidence="13">
    <location>
        <begin position="88"/>
        <end position="461"/>
    </location>
</feature>
<dbReference type="Gene3D" id="3.90.1100.10">
    <property type="match status" value="1"/>
</dbReference>
<dbReference type="Gene3D" id="2.40.50.150">
    <property type="match status" value="1"/>
</dbReference>
<dbReference type="AlphaFoldDB" id="A0A6C0K8B5"/>
<dbReference type="GO" id="GO:0006351">
    <property type="term" value="P:DNA-templated transcription"/>
    <property type="evidence" value="ECO:0007669"/>
    <property type="project" value="InterPro"/>
</dbReference>
<feature type="domain" description="RNA polymerase Rpb2" evidence="14">
    <location>
        <begin position="514"/>
        <end position="578"/>
    </location>
</feature>
<dbReference type="PROSITE" id="PS01166">
    <property type="entry name" value="RNA_POL_BETA"/>
    <property type="match status" value="1"/>
</dbReference>
<evidence type="ECO:0000259" key="12">
    <source>
        <dbReference type="Pfam" id="PF04561"/>
    </source>
</evidence>
<dbReference type="InterPro" id="IPR007641">
    <property type="entry name" value="RNA_pol_Rpb2_7"/>
</dbReference>
<feature type="domain" description="DNA-directed RNA polymerase subunit 2 hybrid-binding" evidence="10">
    <location>
        <begin position="761"/>
        <end position="1135"/>
    </location>
</feature>
<evidence type="ECO:0000256" key="7">
    <source>
        <dbReference type="ARBA" id="ARBA00022833"/>
    </source>
</evidence>
<evidence type="ECO:0000259" key="13">
    <source>
        <dbReference type="Pfam" id="PF04563"/>
    </source>
</evidence>
<dbReference type="Gene3D" id="3.90.1800.10">
    <property type="entry name" value="RNA polymerase alpha subunit dimerisation domain"/>
    <property type="match status" value="1"/>
</dbReference>
<keyword evidence="4" id="KW-0808">Transferase</keyword>
<dbReference type="InterPro" id="IPR007120">
    <property type="entry name" value="DNA-dir_RNAP_su2_dom"/>
</dbReference>
<comment type="similarity">
    <text evidence="1">Belongs to the RNA polymerase beta chain family.</text>
</comment>
<evidence type="ECO:0000259" key="10">
    <source>
        <dbReference type="Pfam" id="PF00562"/>
    </source>
</evidence>
<evidence type="ECO:0000259" key="11">
    <source>
        <dbReference type="Pfam" id="PF04560"/>
    </source>
</evidence>
<dbReference type="EC" id="2.7.7.6" evidence="2"/>
<dbReference type="Pfam" id="PF04565">
    <property type="entry name" value="RNA_pol_Rpb2_3"/>
    <property type="match status" value="1"/>
</dbReference>